<evidence type="ECO:0000313" key="4">
    <source>
        <dbReference type="Proteomes" id="UP001498421"/>
    </source>
</evidence>
<proteinExistence type="predicted"/>
<sequence>MIFRFIVTALAVLTMPLMSTAQEAQPLHDHNRFHQAGQLDSETRYLITLSGDSFSKTGFKYKKVGVGSLKDNPSEQNPLGNPALPGKTSSGGRNWVGYMVTEFNTTLTLSYNFASSGATVCVDAVPPRLKMYPTLVDQVGWFNETLANRPDHARWTADNSLVGIWIGVNDMVRLLMFNNIAETLEVLLNCYFDQIQILFNAGLRQFRLLSAPPLDLTPKFRTSTNTTNCGLFIYVVERFNNLMQYHLILFRQRNPDADISIINTEHIFWGAVRNPQSLGAKDDECRNRDGVSCLWWDHVHPATQIERLVAQKVAESAWR</sequence>
<keyword evidence="4" id="KW-1185">Reference proteome</keyword>
<accession>A0ABR1I0G7</accession>
<feature type="chain" id="PRO_5047442490" description="Acetylesterase" evidence="2">
    <location>
        <begin position="22"/>
        <end position="319"/>
    </location>
</feature>
<dbReference type="EMBL" id="JAZAVK010000059">
    <property type="protein sequence ID" value="KAK7426984.1"/>
    <property type="molecule type" value="Genomic_DNA"/>
</dbReference>
<gene>
    <name evidence="3" type="ORF">QQZ08_006582</name>
</gene>
<comment type="caution">
    <text evidence="3">The sequence shown here is derived from an EMBL/GenBank/DDBJ whole genome shotgun (WGS) entry which is preliminary data.</text>
</comment>
<evidence type="ECO:0008006" key="5">
    <source>
        <dbReference type="Google" id="ProtNLM"/>
    </source>
</evidence>
<dbReference type="Proteomes" id="UP001498421">
    <property type="component" value="Unassembled WGS sequence"/>
</dbReference>
<feature type="signal peptide" evidence="2">
    <location>
        <begin position="1"/>
        <end position="21"/>
    </location>
</feature>
<protein>
    <recommendedName>
        <fullName evidence="5">Acetylesterase</fullName>
    </recommendedName>
</protein>
<evidence type="ECO:0000313" key="3">
    <source>
        <dbReference type="EMBL" id="KAK7426984.1"/>
    </source>
</evidence>
<organism evidence="3 4">
    <name type="scientific">Neonectria magnoliae</name>
    <dbReference type="NCBI Taxonomy" id="2732573"/>
    <lineage>
        <taxon>Eukaryota</taxon>
        <taxon>Fungi</taxon>
        <taxon>Dikarya</taxon>
        <taxon>Ascomycota</taxon>
        <taxon>Pezizomycotina</taxon>
        <taxon>Sordariomycetes</taxon>
        <taxon>Hypocreomycetidae</taxon>
        <taxon>Hypocreales</taxon>
        <taxon>Nectriaceae</taxon>
        <taxon>Neonectria</taxon>
    </lineage>
</organism>
<dbReference type="CDD" id="cd01846">
    <property type="entry name" value="fatty_acyltransferase_like"/>
    <property type="match status" value="1"/>
</dbReference>
<evidence type="ECO:0000256" key="1">
    <source>
        <dbReference type="ARBA" id="ARBA00022729"/>
    </source>
</evidence>
<evidence type="ECO:0000256" key="2">
    <source>
        <dbReference type="SAM" id="SignalP"/>
    </source>
</evidence>
<dbReference type="InterPro" id="IPR036514">
    <property type="entry name" value="SGNH_hydro_sf"/>
</dbReference>
<dbReference type="Gene3D" id="3.40.50.1110">
    <property type="entry name" value="SGNH hydrolase"/>
    <property type="match status" value="1"/>
</dbReference>
<keyword evidence="1 2" id="KW-0732">Signal</keyword>
<reference evidence="3 4" key="1">
    <citation type="journal article" date="2025" name="Microbiol. Resour. Announc.">
        <title>Draft genome sequences for Neonectria magnoliae and Neonectria punicea, canker pathogens of Liriodendron tulipifera and Acer saccharum in West Virginia.</title>
        <authorList>
            <person name="Petronek H.M."/>
            <person name="Kasson M.T."/>
            <person name="Metheny A.M."/>
            <person name="Stauder C.M."/>
            <person name="Lovett B."/>
            <person name="Lynch S.C."/>
            <person name="Garnas J.R."/>
            <person name="Kasson L.R."/>
            <person name="Stajich J.E."/>
        </authorList>
    </citation>
    <scope>NUCLEOTIDE SEQUENCE [LARGE SCALE GENOMIC DNA]</scope>
    <source>
        <strain evidence="3 4">NRRL 64651</strain>
    </source>
</reference>
<dbReference type="SUPFAM" id="SSF52266">
    <property type="entry name" value="SGNH hydrolase"/>
    <property type="match status" value="1"/>
</dbReference>
<dbReference type="Pfam" id="PF00657">
    <property type="entry name" value="Lipase_GDSL"/>
    <property type="match status" value="1"/>
</dbReference>
<dbReference type="PANTHER" id="PTHR45642">
    <property type="entry name" value="GDSL ESTERASE/LIPASE EXL3"/>
    <property type="match status" value="1"/>
</dbReference>
<dbReference type="PANTHER" id="PTHR45642:SF139">
    <property type="entry name" value="SGNH HYDROLASE-TYPE ESTERASE DOMAIN-CONTAINING PROTEIN"/>
    <property type="match status" value="1"/>
</dbReference>
<dbReference type="InterPro" id="IPR001087">
    <property type="entry name" value="GDSL"/>
</dbReference>
<dbReference type="InterPro" id="IPR050592">
    <property type="entry name" value="GDSL_lipolytic_enzyme"/>
</dbReference>
<name>A0ABR1I0G7_9HYPO</name>